<dbReference type="InterPro" id="IPR023614">
    <property type="entry name" value="Porin_dom_sf"/>
</dbReference>
<proteinExistence type="predicted"/>
<evidence type="ECO:0000259" key="12">
    <source>
        <dbReference type="Pfam" id="PF13609"/>
    </source>
</evidence>
<evidence type="ECO:0000256" key="4">
    <source>
        <dbReference type="ARBA" id="ARBA00022452"/>
    </source>
</evidence>
<comment type="subunit">
    <text evidence="2">Homotrimer.</text>
</comment>
<dbReference type="PANTHER" id="PTHR34501">
    <property type="entry name" value="PROTEIN YDDL-RELATED"/>
    <property type="match status" value="1"/>
</dbReference>
<dbReference type="EMBL" id="CAJHCQ010000002">
    <property type="protein sequence ID" value="CAD6520201.1"/>
    <property type="molecule type" value="Genomic_DNA"/>
</dbReference>
<evidence type="ECO:0000256" key="7">
    <source>
        <dbReference type="ARBA" id="ARBA00023065"/>
    </source>
</evidence>
<comment type="subcellular location">
    <subcellularLocation>
        <location evidence="1">Cell outer membrane</location>
        <topology evidence="1">Multi-pass membrane protein</topology>
    </subcellularLocation>
</comment>
<evidence type="ECO:0000256" key="1">
    <source>
        <dbReference type="ARBA" id="ARBA00004571"/>
    </source>
</evidence>
<keyword evidence="6 11" id="KW-0732">Signal</keyword>
<evidence type="ECO:0000256" key="5">
    <source>
        <dbReference type="ARBA" id="ARBA00022692"/>
    </source>
</evidence>
<sequence length="373" mass="39233">MKKIVKRTALAALIGAGAMGCMGSAHAQSSVTLYGIIDAGITYFSNLNGHATFVANDGSIQSNRWGLRGVEDLGGGTRAVFDLENGFNLYSGTMVQSGVLFSRQAWVGLANNAAGTLTLGKQYDFFWDNLTQFAMGQLAGQYSWHPGDFDHLAGTLHINNAVKYTSPTFAGVTLGGLYAFPSQSVSAGTGRVYAFGARYANGPLNLGIAYTNTHDLGLNGPTQAGTTFFPGLPAGPVLANNVASLGVGGSYRYGRSLTRLLFTDTRFKIGSDSGSMLTYEANEAFFLTPATTLMAGAWYSKLGSQKWVNITALCDYWLSKSVDIYTSATWLHASGGAAPVFLGGGSAPVFENGVYVGSGATSVAVRVGLRKLF</sequence>
<feature type="signal peptide" evidence="11">
    <location>
        <begin position="1"/>
        <end position="27"/>
    </location>
</feature>
<dbReference type="InterPro" id="IPR033900">
    <property type="entry name" value="Gram_neg_porin_domain"/>
</dbReference>
<dbReference type="InterPro" id="IPR002299">
    <property type="entry name" value="Porin_Neis"/>
</dbReference>
<evidence type="ECO:0000256" key="3">
    <source>
        <dbReference type="ARBA" id="ARBA00022448"/>
    </source>
</evidence>
<dbReference type="PANTHER" id="PTHR34501:SF9">
    <property type="entry name" value="MAJOR OUTER MEMBRANE PROTEIN P.IA"/>
    <property type="match status" value="1"/>
</dbReference>
<dbReference type="Gene3D" id="2.40.160.10">
    <property type="entry name" value="Porin"/>
    <property type="match status" value="1"/>
</dbReference>
<dbReference type="Proteomes" id="UP000656319">
    <property type="component" value="Unassembled WGS sequence"/>
</dbReference>
<keyword evidence="9" id="KW-0472">Membrane</keyword>
<keyword evidence="3" id="KW-0813">Transport</keyword>
<evidence type="ECO:0000313" key="13">
    <source>
        <dbReference type="EMBL" id="CAD6520201.1"/>
    </source>
</evidence>
<keyword evidence="5" id="KW-0812">Transmembrane</keyword>
<keyword evidence="7" id="KW-0406">Ion transport</keyword>
<evidence type="ECO:0000256" key="10">
    <source>
        <dbReference type="ARBA" id="ARBA00023237"/>
    </source>
</evidence>
<dbReference type="PRINTS" id="PR00184">
    <property type="entry name" value="NEISSPPORIN"/>
</dbReference>
<dbReference type="SUPFAM" id="SSF56935">
    <property type="entry name" value="Porins"/>
    <property type="match status" value="1"/>
</dbReference>
<comment type="caution">
    <text evidence="13">The sequence shown here is derived from an EMBL/GenBank/DDBJ whole genome shotgun (WGS) entry which is preliminary data.</text>
</comment>
<protein>
    <recommendedName>
        <fullName evidence="12">Porin domain-containing protein</fullName>
    </recommendedName>
</protein>
<dbReference type="CDD" id="cd00342">
    <property type="entry name" value="gram_neg_porins"/>
    <property type="match status" value="1"/>
</dbReference>
<dbReference type="PROSITE" id="PS51257">
    <property type="entry name" value="PROKAR_LIPOPROTEIN"/>
    <property type="match status" value="1"/>
</dbReference>
<accession>A0ABM8NEE3</accession>
<dbReference type="RefSeq" id="WP_201695021.1">
    <property type="nucleotide sequence ID" value="NZ_CAJHCQ010000002.1"/>
</dbReference>
<evidence type="ECO:0000256" key="6">
    <source>
        <dbReference type="ARBA" id="ARBA00022729"/>
    </source>
</evidence>
<evidence type="ECO:0000313" key="14">
    <source>
        <dbReference type="Proteomes" id="UP000656319"/>
    </source>
</evidence>
<keyword evidence="8" id="KW-0626">Porin</keyword>
<evidence type="ECO:0000256" key="2">
    <source>
        <dbReference type="ARBA" id="ARBA00011233"/>
    </source>
</evidence>
<evidence type="ECO:0000256" key="9">
    <source>
        <dbReference type="ARBA" id="ARBA00023136"/>
    </source>
</evidence>
<keyword evidence="14" id="KW-1185">Reference proteome</keyword>
<evidence type="ECO:0000256" key="11">
    <source>
        <dbReference type="SAM" id="SignalP"/>
    </source>
</evidence>
<feature type="chain" id="PRO_5047317703" description="Porin domain-containing protein" evidence="11">
    <location>
        <begin position="28"/>
        <end position="373"/>
    </location>
</feature>
<reference evidence="13 14" key="1">
    <citation type="submission" date="2020-10" db="EMBL/GenBank/DDBJ databases">
        <authorList>
            <person name="Peeters C."/>
        </authorList>
    </citation>
    <scope>NUCLEOTIDE SEQUENCE [LARGE SCALE GENOMIC DNA]</scope>
    <source>
        <strain evidence="13 14">LMG 27952</strain>
    </source>
</reference>
<gene>
    <name evidence="13" type="ORF">LMG27952_01267</name>
</gene>
<dbReference type="InterPro" id="IPR050298">
    <property type="entry name" value="Gram-neg_bact_OMP"/>
</dbReference>
<name>A0ABM8NEE3_9BURK</name>
<organism evidence="13 14">
    <name type="scientific">Paraburkholderia hiiakae</name>
    <dbReference type="NCBI Taxonomy" id="1081782"/>
    <lineage>
        <taxon>Bacteria</taxon>
        <taxon>Pseudomonadati</taxon>
        <taxon>Pseudomonadota</taxon>
        <taxon>Betaproteobacteria</taxon>
        <taxon>Burkholderiales</taxon>
        <taxon>Burkholderiaceae</taxon>
        <taxon>Paraburkholderia</taxon>
    </lineage>
</organism>
<evidence type="ECO:0000256" key="8">
    <source>
        <dbReference type="ARBA" id="ARBA00023114"/>
    </source>
</evidence>
<dbReference type="Pfam" id="PF13609">
    <property type="entry name" value="Porin_4"/>
    <property type="match status" value="1"/>
</dbReference>
<feature type="domain" description="Porin" evidence="12">
    <location>
        <begin position="10"/>
        <end position="333"/>
    </location>
</feature>
<keyword evidence="10" id="KW-0998">Cell outer membrane</keyword>
<keyword evidence="4" id="KW-1134">Transmembrane beta strand</keyword>